<feature type="region of interest" description="Disordered" evidence="1">
    <location>
        <begin position="508"/>
        <end position="532"/>
    </location>
</feature>
<protein>
    <submittedName>
        <fullName evidence="4">Bifunctional diguanylate cyclase/phosphodiesterase</fullName>
        <ecNumber evidence="4">2.7.7.65</ecNumber>
        <ecNumber evidence="4">3.1.4.52</ecNumber>
    </submittedName>
</protein>
<evidence type="ECO:0000313" key="5">
    <source>
        <dbReference type="Proteomes" id="UP001185659"/>
    </source>
</evidence>
<dbReference type="SMART" id="SM00052">
    <property type="entry name" value="EAL"/>
    <property type="match status" value="1"/>
</dbReference>
<name>A0ABU4AMR3_9HYPH</name>
<dbReference type="PROSITE" id="PS50883">
    <property type="entry name" value="EAL"/>
    <property type="match status" value="1"/>
</dbReference>
<dbReference type="InterPro" id="IPR029787">
    <property type="entry name" value="Nucleotide_cyclase"/>
</dbReference>
<organism evidence="4 5">
    <name type="scientific">Nitratireductor aquimarinus</name>
    <dbReference type="NCBI Taxonomy" id="889300"/>
    <lineage>
        <taxon>Bacteria</taxon>
        <taxon>Pseudomonadati</taxon>
        <taxon>Pseudomonadota</taxon>
        <taxon>Alphaproteobacteria</taxon>
        <taxon>Hyphomicrobiales</taxon>
        <taxon>Phyllobacteriaceae</taxon>
        <taxon>Nitratireductor</taxon>
    </lineage>
</organism>
<dbReference type="InterPro" id="IPR035919">
    <property type="entry name" value="EAL_sf"/>
</dbReference>
<accession>A0ABU4AMR3</accession>
<dbReference type="GO" id="GO:0052621">
    <property type="term" value="F:diguanylate cyclase activity"/>
    <property type="evidence" value="ECO:0007669"/>
    <property type="project" value="UniProtKB-EC"/>
</dbReference>
<dbReference type="PROSITE" id="PS50887">
    <property type="entry name" value="GGDEF"/>
    <property type="match status" value="1"/>
</dbReference>
<feature type="domain" description="EAL" evidence="2">
    <location>
        <begin position="255"/>
        <end position="509"/>
    </location>
</feature>
<feature type="domain" description="GGDEF" evidence="3">
    <location>
        <begin position="114"/>
        <end position="246"/>
    </location>
</feature>
<dbReference type="InterPro" id="IPR052155">
    <property type="entry name" value="Biofilm_reg_signaling"/>
</dbReference>
<evidence type="ECO:0000256" key="1">
    <source>
        <dbReference type="SAM" id="MobiDB-lite"/>
    </source>
</evidence>
<dbReference type="GO" id="GO:0071111">
    <property type="term" value="F:cyclic-guanylate-specific phosphodiesterase activity"/>
    <property type="evidence" value="ECO:0007669"/>
    <property type="project" value="UniProtKB-EC"/>
</dbReference>
<keyword evidence="5" id="KW-1185">Reference proteome</keyword>
<dbReference type="EMBL" id="JAWLIP010000006">
    <property type="protein sequence ID" value="MDV6227532.1"/>
    <property type="molecule type" value="Genomic_DNA"/>
</dbReference>
<dbReference type="SUPFAM" id="SSF141868">
    <property type="entry name" value="EAL domain-like"/>
    <property type="match status" value="1"/>
</dbReference>
<keyword evidence="4" id="KW-0808">Transferase</keyword>
<sequence>MPPARALPSDLEEILENASFGLAVTDADGLEVYANRQAGLHRLSGDEATVREMRFATQTGDRSFNVSLWLDAEALPDLDEEIFRLAFFDELTGLPNKTLLGRMVGAELQTHADRQAALFLIDLDGLGRTNDYYGAAFTNLLIAAFSERMSSCVRSCDVLGYLANGMFCIFVTDLEDLDISDYANQLLARAKEPFLIQGIETFSSASIGISLFAEDGADFEALLVSADQALRAAKSESKGRIGYKPTASALRGTTDMSIEQRLRTALRDQKLCCVYQPKVSLRDNTVVGVETLLRWRDDDGKLQALGDFVNLATDAGIIDAVSEHVAHEVMDSLPRIDTVFAPSISISLNITAHQASSPVFTRNLLDLLTSYHRPERFILEITEEAFLNGELLSKNTLPMLREAGVKLSIDDFGVGYSSLSALAAVTADELKIDRSFVQNVHRRPRSQSVLKTIESLGHALDMKLVIEGVETLEEVEYLKQNTAIDVAQGYYFSKPFALEEFVDTGDLLPSGRTRDQARTHAPARTPGNRSPR</sequence>
<reference evidence="4 5" key="1">
    <citation type="submission" date="2023-10" db="EMBL/GenBank/DDBJ databases">
        <authorList>
            <person name="Venkata Ramana C."/>
            <person name="Sasikala C."/>
            <person name="Dhurka M."/>
        </authorList>
    </citation>
    <scope>NUCLEOTIDE SEQUENCE [LARGE SCALE GENOMIC DNA]</scope>
    <source>
        <strain evidence="4 5">KCTC 32151</strain>
    </source>
</reference>
<evidence type="ECO:0000313" key="4">
    <source>
        <dbReference type="EMBL" id="MDV6227532.1"/>
    </source>
</evidence>
<dbReference type="CDD" id="cd01949">
    <property type="entry name" value="GGDEF"/>
    <property type="match status" value="1"/>
</dbReference>
<proteinExistence type="predicted"/>
<dbReference type="InterPro" id="IPR000160">
    <property type="entry name" value="GGDEF_dom"/>
</dbReference>
<dbReference type="NCBIfam" id="TIGR00254">
    <property type="entry name" value="GGDEF"/>
    <property type="match status" value="1"/>
</dbReference>
<dbReference type="Gene3D" id="3.20.20.450">
    <property type="entry name" value="EAL domain"/>
    <property type="match status" value="1"/>
</dbReference>
<dbReference type="EC" id="2.7.7.65" evidence="4"/>
<dbReference type="InterPro" id="IPR001633">
    <property type="entry name" value="EAL_dom"/>
</dbReference>
<keyword evidence="4" id="KW-0378">Hydrolase</keyword>
<dbReference type="Gene3D" id="3.30.70.270">
    <property type="match status" value="1"/>
</dbReference>
<dbReference type="Pfam" id="PF00563">
    <property type="entry name" value="EAL"/>
    <property type="match status" value="1"/>
</dbReference>
<keyword evidence="4" id="KW-0548">Nucleotidyltransferase</keyword>
<dbReference type="InterPro" id="IPR043128">
    <property type="entry name" value="Rev_trsase/Diguanyl_cyclase"/>
</dbReference>
<comment type="caution">
    <text evidence="4">The sequence shown here is derived from an EMBL/GenBank/DDBJ whole genome shotgun (WGS) entry which is preliminary data.</text>
</comment>
<evidence type="ECO:0000259" key="2">
    <source>
        <dbReference type="PROSITE" id="PS50883"/>
    </source>
</evidence>
<dbReference type="Proteomes" id="UP001185659">
    <property type="component" value="Unassembled WGS sequence"/>
</dbReference>
<dbReference type="EC" id="3.1.4.52" evidence="4"/>
<dbReference type="SMART" id="SM00267">
    <property type="entry name" value="GGDEF"/>
    <property type="match status" value="1"/>
</dbReference>
<gene>
    <name evidence="4" type="ORF">R2G56_14625</name>
</gene>
<dbReference type="Pfam" id="PF00990">
    <property type="entry name" value="GGDEF"/>
    <property type="match status" value="1"/>
</dbReference>
<dbReference type="PANTHER" id="PTHR44757:SF2">
    <property type="entry name" value="BIOFILM ARCHITECTURE MAINTENANCE PROTEIN MBAA"/>
    <property type="match status" value="1"/>
</dbReference>
<evidence type="ECO:0000259" key="3">
    <source>
        <dbReference type="PROSITE" id="PS50887"/>
    </source>
</evidence>
<dbReference type="CDD" id="cd01948">
    <property type="entry name" value="EAL"/>
    <property type="match status" value="1"/>
</dbReference>
<dbReference type="RefSeq" id="WP_317561775.1">
    <property type="nucleotide sequence ID" value="NZ_JAWLIP010000006.1"/>
</dbReference>
<dbReference type="SUPFAM" id="SSF55073">
    <property type="entry name" value="Nucleotide cyclase"/>
    <property type="match status" value="1"/>
</dbReference>
<dbReference type="PANTHER" id="PTHR44757">
    <property type="entry name" value="DIGUANYLATE CYCLASE DGCP"/>
    <property type="match status" value="1"/>
</dbReference>